<evidence type="ECO:0000313" key="3">
    <source>
        <dbReference type="EMBL" id="SJZ71567.1"/>
    </source>
</evidence>
<keyword evidence="1" id="KW-0433">Leucine-rich repeat</keyword>
<evidence type="ECO:0000256" key="2">
    <source>
        <dbReference type="ARBA" id="ARBA00022737"/>
    </source>
</evidence>
<evidence type="ECO:0008006" key="5">
    <source>
        <dbReference type="Google" id="ProtNLM"/>
    </source>
</evidence>
<reference evidence="4" key="1">
    <citation type="submission" date="2017-02" db="EMBL/GenBank/DDBJ databases">
        <authorList>
            <person name="Varghese N."/>
            <person name="Submissions S."/>
        </authorList>
    </citation>
    <scope>NUCLEOTIDE SEQUENCE [LARGE SCALE GENOMIC DNA]</scope>
    <source>
        <strain evidence="4">ATCC 51356</strain>
    </source>
</reference>
<dbReference type="Proteomes" id="UP000190121">
    <property type="component" value="Unassembled WGS sequence"/>
</dbReference>
<proteinExistence type="predicted"/>
<dbReference type="EMBL" id="FUXE01000008">
    <property type="protein sequence ID" value="SJZ71567.1"/>
    <property type="molecule type" value="Genomic_DNA"/>
</dbReference>
<keyword evidence="2" id="KW-0677">Repeat</keyword>
<dbReference type="PROSITE" id="PS51450">
    <property type="entry name" value="LRR"/>
    <property type="match status" value="1"/>
</dbReference>
<evidence type="ECO:0000256" key="1">
    <source>
        <dbReference type="ARBA" id="ARBA00022614"/>
    </source>
</evidence>
<dbReference type="InterPro" id="IPR001611">
    <property type="entry name" value="Leu-rich_rpt"/>
</dbReference>
<dbReference type="InterPro" id="IPR052574">
    <property type="entry name" value="CDIRP"/>
</dbReference>
<dbReference type="InterPro" id="IPR032675">
    <property type="entry name" value="LRR_dom_sf"/>
</dbReference>
<dbReference type="PANTHER" id="PTHR47566:SF1">
    <property type="entry name" value="PROTEIN NUD1"/>
    <property type="match status" value="1"/>
</dbReference>
<accession>A0A1T4MXQ1</accession>
<gene>
    <name evidence="3" type="ORF">SAMN02745171_00929</name>
</gene>
<dbReference type="SUPFAM" id="SSF52058">
    <property type="entry name" value="L domain-like"/>
    <property type="match status" value="1"/>
</dbReference>
<organism evidence="3 4">
    <name type="scientific">Porphyromonas circumdentaria</name>
    <dbReference type="NCBI Taxonomy" id="29524"/>
    <lineage>
        <taxon>Bacteria</taxon>
        <taxon>Pseudomonadati</taxon>
        <taxon>Bacteroidota</taxon>
        <taxon>Bacteroidia</taxon>
        <taxon>Bacteroidales</taxon>
        <taxon>Porphyromonadaceae</taxon>
        <taxon>Porphyromonas</taxon>
    </lineage>
</organism>
<dbReference type="AlphaFoldDB" id="A0A1T4MXQ1"/>
<dbReference type="STRING" id="29524.SAMN02745171_00929"/>
<dbReference type="Gene3D" id="3.80.10.10">
    <property type="entry name" value="Ribonuclease Inhibitor"/>
    <property type="match status" value="2"/>
</dbReference>
<name>A0A1T4MXQ1_9PORP</name>
<evidence type="ECO:0000313" key="4">
    <source>
        <dbReference type="Proteomes" id="UP000190121"/>
    </source>
</evidence>
<keyword evidence="4" id="KW-1185">Reference proteome</keyword>
<protein>
    <recommendedName>
        <fullName evidence="5">Leucine rich repeat-containing protein</fullName>
    </recommendedName>
</protein>
<dbReference type="PANTHER" id="PTHR47566">
    <property type="match status" value="1"/>
</dbReference>
<dbReference type="OrthoDB" id="1014043at2"/>
<dbReference type="RefSeq" id="WP_078736863.1">
    <property type="nucleotide sequence ID" value="NZ_FUXE01000008.1"/>
</dbReference>
<sequence length="560" mass="61993">MKRILLFLSILIIALTNVWAKKSLSTPPVDAPKITLTVQPGSEFYIDFTGLPDKDITIWVESDGVQTPIEVPKGVEEGQLLQLRTVKDNTIILHGDITKMAIEAQDSQISELNADNNNSIQRVSLYLTPISKVSFRECKNLDLLYVRECATSEIDITGCSSLAELKCNGNEDLSVLDITQCPALEDLECEENQIEVLDFSNCPKIKTVNAAFNAIKSLDFSNNPLLELLDVDSNQIEDLKIDKCTSLKELIIEDNQLTSIDVSKNTKLTKLQIGENRIQEVDLTGLTELIRFHCPKQEGGMEKVDLTPCTKLQYVVTYENRMKELKLPASEDLLRIECYDEELKSLDISKNKNLTELFCENNKIESINTKDHLKLLTFRARNNPLKSLDLSNSPDLVRLEMKGTPSLSEIKVAPELKKANWIELNGCKLDACAIDFVVKALNDTFVEEQPNLKKLFIANNPGTATCNTKAATDKHWVVDAQGDGTGCPQSTLQPILDNIVIGATSKGAYIYSDIAVETTVYTVAGEVATRAIVEGATLLPLAQGSYIVQAGNKAKKIIVQ</sequence>
<dbReference type="GO" id="GO:0035591">
    <property type="term" value="F:signaling adaptor activity"/>
    <property type="evidence" value="ECO:0007669"/>
    <property type="project" value="TreeGrafter"/>
</dbReference>